<dbReference type="PANTHER" id="PTHR23501">
    <property type="entry name" value="MAJOR FACILITATOR SUPERFAMILY"/>
    <property type="match status" value="1"/>
</dbReference>
<feature type="transmembrane region" description="Helical" evidence="6">
    <location>
        <begin position="27"/>
        <end position="45"/>
    </location>
</feature>
<keyword evidence="3 6" id="KW-0812">Transmembrane</keyword>
<feature type="domain" description="Major facilitator superfamily (MFS) profile" evidence="8">
    <location>
        <begin position="1"/>
        <end position="444"/>
    </location>
</feature>
<feature type="transmembrane region" description="Helical" evidence="6">
    <location>
        <begin position="198"/>
        <end position="220"/>
    </location>
</feature>
<organism evidence="9 10">
    <name type="scientific">Phaeoacremonium minimum (strain UCR-PA7)</name>
    <name type="common">Esca disease fungus</name>
    <name type="synonym">Togninia minima</name>
    <dbReference type="NCBI Taxonomy" id="1286976"/>
    <lineage>
        <taxon>Eukaryota</taxon>
        <taxon>Fungi</taxon>
        <taxon>Dikarya</taxon>
        <taxon>Ascomycota</taxon>
        <taxon>Pezizomycotina</taxon>
        <taxon>Sordariomycetes</taxon>
        <taxon>Sordariomycetidae</taxon>
        <taxon>Togniniales</taxon>
        <taxon>Togniniaceae</taxon>
        <taxon>Phaeoacremonium</taxon>
    </lineage>
</organism>
<dbReference type="EMBL" id="KB933251">
    <property type="protein sequence ID" value="EON97810.1"/>
    <property type="molecule type" value="Genomic_DNA"/>
</dbReference>
<feature type="transmembrane region" description="Helical" evidence="6">
    <location>
        <begin position="130"/>
        <end position="151"/>
    </location>
</feature>
<evidence type="ECO:0000313" key="9">
    <source>
        <dbReference type="EMBL" id="EON97810.1"/>
    </source>
</evidence>
<accession>R8BET7</accession>
<dbReference type="InterPro" id="IPR036259">
    <property type="entry name" value="MFS_trans_sf"/>
</dbReference>
<dbReference type="GO" id="GO:0022857">
    <property type="term" value="F:transmembrane transporter activity"/>
    <property type="evidence" value="ECO:0007669"/>
    <property type="project" value="InterPro"/>
</dbReference>
<feature type="transmembrane region" description="Helical" evidence="6">
    <location>
        <begin position="420"/>
        <end position="438"/>
    </location>
</feature>
<evidence type="ECO:0000256" key="6">
    <source>
        <dbReference type="SAM" id="Phobius"/>
    </source>
</evidence>
<keyword evidence="10" id="KW-1185">Reference proteome</keyword>
<evidence type="ECO:0000256" key="2">
    <source>
        <dbReference type="ARBA" id="ARBA00022448"/>
    </source>
</evidence>
<dbReference type="Gene3D" id="1.20.1250.20">
    <property type="entry name" value="MFS general substrate transporter like domains"/>
    <property type="match status" value="2"/>
</dbReference>
<dbReference type="KEGG" id="tmn:UCRPA7_6665"/>
<dbReference type="InterPro" id="IPR020846">
    <property type="entry name" value="MFS_dom"/>
</dbReference>
<feature type="transmembrane region" description="Helical" evidence="6">
    <location>
        <begin position="157"/>
        <end position="177"/>
    </location>
</feature>
<keyword evidence="5 6" id="KW-0472">Membrane</keyword>
<dbReference type="SUPFAM" id="SSF103473">
    <property type="entry name" value="MFS general substrate transporter"/>
    <property type="match status" value="1"/>
</dbReference>
<feature type="signal peptide" evidence="7">
    <location>
        <begin position="1"/>
        <end position="17"/>
    </location>
</feature>
<dbReference type="HOGENOM" id="CLU_000960_25_2_1"/>
<feature type="transmembrane region" description="Helical" evidence="6">
    <location>
        <begin position="290"/>
        <end position="311"/>
    </location>
</feature>
<gene>
    <name evidence="9" type="ORF">UCRPA7_6665</name>
</gene>
<evidence type="ECO:0000313" key="10">
    <source>
        <dbReference type="Proteomes" id="UP000014074"/>
    </source>
</evidence>
<dbReference type="eggNOG" id="KOG0254">
    <property type="taxonomic scope" value="Eukaryota"/>
</dbReference>
<dbReference type="Proteomes" id="UP000014074">
    <property type="component" value="Unassembled WGS sequence"/>
</dbReference>
<feature type="transmembrane region" description="Helical" evidence="6">
    <location>
        <begin position="57"/>
        <end position="81"/>
    </location>
</feature>
<evidence type="ECO:0000256" key="3">
    <source>
        <dbReference type="ARBA" id="ARBA00022692"/>
    </source>
</evidence>
<dbReference type="RefSeq" id="XP_007917394.1">
    <property type="nucleotide sequence ID" value="XM_007919203.1"/>
</dbReference>
<name>R8BET7_PHAM7</name>
<dbReference type="GeneID" id="19327345"/>
<keyword evidence="7" id="KW-0732">Signal</keyword>
<sequence length="462" mass="50245">MFGQVLTLVGAIVGATADTTVTVAAGSTIIGFGAGVIFVSYPGIIELLPNKYRGIGLGWTEFCINIPWGCLSVYIATLLLIHASWRWAYYIGIIYAVVCIAGTFVFYYPPSHPQHDYEKSRWQEFKELDFVGLLLFSAGLTIFLVGITYLGRDTYSVALVASTISIGAVIFIACFIYDFTIPKNPIFPFKLFAMFREFTVHLIILFVSGMVWQGIVTLAPQATLYMFTNDPIQIGITMIPSTFSGVLGGWILPSFVHKIKRVRYQIMFALIIQTTFTASYAAVVPHNKRAWMAMQLFGQSCFTWVTTLAYVSSGLFVPQEELGVSAGLLGTFRSAGGSVGNAIFSTIMTSVANRNLGNNIAGAAIAAGYPQSGLKKLIPAVIMNAVGVPHAFENIPGATSAVVAATGQAFKNTYAHAFRMVFFATIPFCVLALGVSWFEKEVLSALEHRDHKHGHAEQSAHA</sequence>
<proteinExistence type="predicted"/>
<reference evidence="10" key="1">
    <citation type="journal article" date="2013" name="Genome Announc.">
        <title>Draft genome sequence of the ascomycete Phaeoacremonium aleophilum strain UCR-PA7, a causal agent of the esca disease complex in grapevines.</title>
        <authorList>
            <person name="Blanco-Ulate B."/>
            <person name="Rolshausen P."/>
            <person name="Cantu D."/>
        </authorList>
    </citation>
    <scope>NUCLEOTIDE SEQUENCE [LARGE SCALE GENOMIC DNA]</scope>
    <source>
        <strain evidence="10">UCR-PA7</strain>
    </source>
</reference>
<feature type="transmembrane region" description="Helical" evidence="6">
    <location>
        <begin position="87"/>
        <end position="109"/>
    </location>
</feature>
<dbReference type="Pfam" id="PF06609">
    <property type="entry name" value="TRI12"/>
    <property type="match status" value="1"/>
</dbReference>
<dbReference type="AlphaFoldDB" id="R8BET7"/>
<feature type="transmembrane region" description="Helical" evidence="6">
    <location>
        <begin position="264"/>
        <end position="284"/>
    </location>
</feature>
<dbReference type="PROSITE" id="PS50850">
    <property type="entry name" value="MFS"/>
    <property type="match status" value="1"/>
</dbReference>
<dbReference type="InterPro" id="IPR010573">
    <property type="entry name" value="MFS_Str1/Tri12-like"/>
</dbReference>
<evidence type="ECO:0000256" key="5">
    <source>
        <dbReference type="ARBA" id="ARBA00023136"/>
    </source>
</evidence>
<keyword evidence="2" id="KW-0813">Transport</keyword>
<feature type="chain" id="PRO_5004451992" evidence="7">
    <location>
        <begin position="18"/>
        <end position="462"/>
    </location>
</feature>
<comment type="subcellular location">
    <subcellularLocation>
        <location evidence="1">Membrane</location>
        <topology evidence="1">Multi-pass membrane protein</topology>
    </subcellularLocation>
</comment>
<evidence type="ECO:0000259" key="8">
    <source>
        <dbReference type="PROSITE" id="PS50850"/>
    </source>
</evidence>
<evidence type="ECO:0000256" key="7">
    <source>
        <dbReference type="SAM" id="SignalP"/>
    </source>
</evidence>
<dbReference type="GO" id="GO:0005886">
    <property type="term" value="C:plasma membrane"/>
    <property type="evidence" value="ECO:0007669"/>
    <property type="project" value="TreeGrafter"/>
</dbReference>
<dbReference type="OrthoDB" id="4161376at2759"/>
<evidence type="ECO:0000256" key="4">
    <source>
        <dbReference type="ARBA" id="ARBA00022989"/>
    </source>
</evidence>
<evidence type="ECO:0000256" key="1">
    <source>
        <dbReference type="ARBA" id="ARBA00004141"/>
    </source>
</evidence>
<keyword evidence="4 6" id="KW-1133">Transmembrane helix</keyword>
<protein>
    <submittedName>
        <fullName evidence="9">Putative major facilitator superfamily transporter protein</fullName>
    </submittedName>
</protein>
<dbReference type="PANTHER" id="PTHR23501:SF195">
    <property type="entry name" value="PEP5"/>
    <property type="match status" value="1"/>
</dbReference>
<feature type="transmembrane region" description="Helical" evidence="6">
    <location>
        <begin position="232"/>
        <end position="252"/>
    </location>
</feature>